<dbReference type="GO" id="GO:0008830">
    <property type="term" value="F:dTDP-4-dehydrorhamnose 3,5-epimerase activity"/>
    <property type="evidence" value="ECO:0007669"/>
    <property type="project" value="UniProtKB-EC"/>
</dbReference>
<keyword evidence="5 6" id="KW-0413">Isomerase</keyword>
<comment type="subunit">
    <text evidence="5">Homodimer.</text>
</comment>
<dbReference type="InterPro" id="IPR000888">
    <property type="entry name" value="RmlC-like"/>
</dbReference>
<dbReference type="CDD" id="cd00438">
    <property type="entry name" value="cupin_RmlC"/>
    <property type="match status" value="1"/>
</dbReference>
<evidence type="ECO:0000256" key="2">
    <source>
        <dbReference type="ARBA" id="ARBA00001997"/>
    </source>
</evidence>
<protein>
    <recommendedName>
        <fullName evidence="4 5">dTDP-4-dehydrorhamnose 3,5-epimerase</fullName>
        <ecNumber evidence="3 5">5.1.3.13</ecNumber>
    </recommendedName>
    <alternativeName>
        <fullName evidence="5">Thymidine diphospho-4-keto-rhamnose 3,5-epimerase</fullName>
    </alternativeName>
</protein>
<reference evidence="7" key="1">
    <citation type="journal article" date="2019" name="Int. J. Syst. Evol. Microbiol.">
        <title>The Global Catalogue of Microorganisms (GCM) 10K type strain sequencing project: providing services to taxonomists for standard genome sequencing and annotation.</title>
        <authorList>
            <consortium name="The Broad Institute Genomics Platform"/>
            <consortium name="The Broad Institute Genome Sequencing Center for Infectious Disease"/>
            <person name="Wu L."/>
            <person name="Ma J."/>
        </authorList>
    </citation>
    <scope>NUCLEOTIDE SEQUENCE [LARGE SCALE GENOMIC DNA]</scope>
    <source>
        <strain evidence="7">KCTC 42423</strain>
    </source>
</reference>
<dbReference type="EC" id="5.1.3.13" evidence="3 5"/>
<proteinExistence type="inferred from homology"/>
<evidence type="ECO:0000256" key="3">
    <source>
        <dbReference type="ARBA" id="ARBA00012098"/>
    </source>
</evidence>
<dbReference type="EMBL" id="JBHULX010000004">
    <property type="protein sequence ID" value="MFD2590295.1"/>
    <property type="molecule type" value="Genomic_DNA"/>
</dbReference>
<dbReference type="PANTHER" id="PTHR21047">
    <property type="entry name" value="DTDP-6-DEOXY-D-GLUCOSE-3,5 EPIMERASE"/>
    <property type="match status" value="1"/>
</dbReference>
<evidence type="ECO:0000256" key="1">
    <source>
        <dbReference type="ARBA" id="ARBA00001298"/>
    </source>
</evidence>
<evidence type="ECO:0000256" key="5">
    <source>
        <dbReference type="RuleBase" id="RU364069"/>
    </source>
</evidence>
<keyword evidence="7" id="KW-1185">Reference proteome</keyword>
<comment type="similarity">
    <text evidence="5">Belongs to the dTDP-4-dehydrorhamnose 3,5-epimerase family.</text>
</comment>
<dbReference type="Gene3D" id="2.60.120.10">
    <property type="entry name" value="Jelly Rolls"/>
    <property type="match status" value="1"/>
</dbReference>
<dbReference type="SUPFAM" id="SSF51182">
    <property type="entry name" value="RmlC-like cupins"/>
    <property type="match status" value="1"/>
</dbReference>
<name>A0ABW5N6X9_9FLAO</name>
<evidence type="ECO:0000313" key="7">
    <source>
        <dbReference type="Proteomes" id="UP001597459"/>
    </source>
</evidence>
<sequence>MEIEKTPLEGCFIIKPRVFKDERGSFFESFNQEKFEKLTGKTVRFVQNNQSISSRGVLRGLHFQKGKFAQAKLVRVISGEVLDVAVDLRRDSKTFGEHFSIVLNETNNYQLFVPRGFAHGFSTLSERAIFSYQCDNFYHQESESGVLYKDPQLSIDWKLKDSEVLLSQKDKVLPLLSDFTENYM</sequence>
<dbReference type="Pfam" id="PF00908">
    <property type="entry name" value="dTDP_sugar_isom"/>
    <property type="match status" value="1"/>
</dbReference>
<accession>A0ABW5N6X9</accession>
<dbReference type="Proteomes" id="UP001597459">
    <property type="component" value="Unassembled WGS sequence"/>
</dbReference>
<gene>
    <name evidence="6" type="primary">rfbC</name>
    <name evidence="6" type="ORF">ACFSTE_05590</name>
</gene>
<comment type="catalytic activity">
    <reaction evidence="1 5">
        <text>dTDP-4-dehydro-6-deoxy-alpha-D-glucose = dTDP-4-dehydro-beta-L-rhamnose</text>
        <dbReference type="Rhea" id="RHEA:16969"/>
        <dbReference type="ChEBI" id="CHEBI:57649"/>
        <dbReference type="ChEBI" id="CHEBI:62830"/>
        <dbReference type="EC" id="5.1.3.13"/>
    </reaction>
</comment>
<evidence type="ECO:0000313" key="6">
    <source>
        <dbReference type="EMBL" id="MFD2590295.1"/>
    </source>
</evidence>
<dbReference type="NCBIfam" id="TIGR01221">
    <property type="entry name" value="rmlC"/>
    <property type="match status" value="1"/>
</dbReference>
<organism evidence="6 7">
    <name type="scientific">Aquimarina hainanensis</name>
    <dbReference type="NCBI Taxonomy" id="1578017"/>
    <lineage>
        <taxon>Bacteria</taxon>
        <taxon>Pseudomonadati</taxon>
        <taxon>Bacteroidota</taxon>
        <taxon>Flavobacteriia</taxon>
        <taxon>Flavobacteriales</taxon>
        <taxon>Flavobacteriaceae</taxon>
        <taxon>Aquimarina</taxon>
    </lineage>
</organism>
<comment type="caution">
    <text evidence="6">The sequence shown here is derived from an EMBL/GenBank/DDBJ whole genome shotgun (WGS) entry which is preliminary data.</text>
</comment>
<comment type="function">
    <text evidence="2 5">Catalyzes the epimerization of the C3' and C5'positions of dTDP-6-deoxy-D-xylo-4-hexulose, forming dTDP-6-deoxy-L-lyxo-4-hexulose.</text>
</comment>
<dbReference type="RefSeq" id="WP_378257760.1">
    <property type="nucleotide sequence ID" value="NZ_JBHSJV010000001.1"/>
</dbReference>
<dbReference type="InterPro" id="IPR014710">
    <property type="entry name" value="RmlC-like_jellyroll"/>
</dbReference>
<dbReference type="InterPro" id="IPR011051">
    <property type="entry name" value="RmlC_Cupin_sf"/>
</dbReference>
<dbReference type="PANTHER" id="PTHR21047:SF2">
    <property type="entry name" value="THYMIDINE DIPHOSPHO-4-KETO-RHAMNOSE 3,5-EPIMERASE"/>
    <property type="match status" value="1"/>
</dbReference>
<comment type="pathway">
    <text evidence="5">Carbohydrate biosynthesis; dTDP-L-rhamnose biosynthesis.</text>
</comment>
<evidence type="ECO:0000256" key="4">
    <source>
        <dbReference type="ARBA" id="ARBA00019595"/>
    </source>
</evidence>